<protein>
    <recommendedName>
        <fullName evidence="5">DUF2188 domain-containing protein</fullName>
    </recommendedName>
</protein>
<accession>A0A2N5CPK5</accession>
<evidence type="ECO:0000313" key="1">
    <source>
        <dbReference type="EMBL" id="AYV49687.1"/>
    </source>
</evidence>
<dbReference type="RefSeq" id="WP_101714830.1">
    <property type="nucleotide sequence ID" value="NZ_CP026100.1"/>
</dbReference>
<organism evidence="2 3">
    <name type="scientific">Caulobacter flavus</name>
    <dbReference type="NCBI Taxonomy" id="1679497"/>
    <lineage>
        <taxon>Bacteria</taxon>
        <taxon>Pseudomonadati</taxon>
        <taxon>Pseudomonadota</taxon>
        <taxon>Alphaproteobacteria</taxon>
        <taxon>Caulobacterales</taxon>
        <taxon>Caulobacteraceae</taxon>
        <taxon>Caulobacter</taxon>
    </lineage>
</organism>
<evidence type="ECO:0000313" key="2">
    <source>
        <dbReference type="EMBL" id="PLR08875.1"/>
    </source>
</evidence>
<reference evidence="1 4" key="2">
    <citation type="submission" date="2018-01" db="EMBL/GenBank/DDBJ databases">
        <title>Complete genome sequence of Caulobacter flavus RHGG3.</title>
        <authorList>
            <person name="Yang E."/>
        </authorList>
    </citation>
    <scope>NUCLEOTIDE SEQUENCE [LARGE SCALE GENOMIC DNA]</scope>
    <source>
        <strain evidence="1 4">RHGG3</strain>
    </source>
</reference>
<sequence length="83" mass="9129">MPCFIFVEPSDDGWIVRGDFRDGPLMFSTGARAEQAARELAHRLADAGEPVILDIRLRNGARAGRFLFPPHVAETQAPLALRA</sequence>
<evidence type="ECO:0000313" key="3">
    <source>
        <dbReference type="Proteomes" id="UP000234483"/>
    </source>
</evidence>
<dbReference type="EMBL" id="CP026100">
    <property type="protein sequence ID" value="AYV49687.1"/>
    <property type="molecule type" value="Genomic_DNA"/>
</dbReference>
<dbReference type="Proteomes" id="UP000281192">
    <property type="component" value="Chromosome"/>
</dbReference>
<dbReference type="AlphaFoldDB" id="A0A2N5CPK5"/>
<gene>
    <name evidence="1" type="ORF">C1707_21285</name>
    <name evidence="2" type="ORF">CFHF_19780</name>
</gene>
<dbReference type="Proteomes" id="UP000234483">
    <property type="component" value="Unassembled WGS sequence"/>
</dbReference>
<evidence type="ECO:0008006" key="5">
    <source>
        <dbReference type="Google" id="ProtNLM"/>
    </source>
</evidence>
<dbReference type="KEGG" id="cfh:C1707_21285"/>
<proteinExistence type="predicted"/>
<keyword evidence="4" id="KW-1185">Reference proteome</keyword>
<dbReference type="EMBL" id="PJRQ01000041">
    <property type="protein sequence ID" value="PLR08875.1"/>
    <property type="molecule type" value="Genomic_DNA"/>
</dbReference>
<name>A0A2N5CPK5_9CAUL</name>
<reference evidence="2 3" key="1">
    <citation type="submission" date="2017-12" db="EMBL/GenBank/DDBJ databases">
        <title>The genome sequence of Caulobacter flavus CGMCC1 15093.</title>
        <authorList>
            <person name="Gao J."/>
            <person name="Mao X."/>
            <person name="Sun J."/>
        </authorList>
    </citation>
    <scope>NUCLEOTIDE SEQUENCE [LARGE SCALE GENOMIC DNA]</scope>
    <source>
        <strain evidence="2 3">CGMCC1 15093</strain>
    </source>
</reference>
<evidence type="ECO:0000313" key="4">
    <source>
        <dbReference type="Proteomes" id="UP000281192"/>
    </source>
</evidence>
<dbReference type="OrthoDB" id="7193368at2"/>